<feature type="chain" id="PRO_5012978222" evidence="8">
    <location>
        <begin position="20"/>
        <end position="191"/>
    </location>
</feature>
<evidence type="ECO:0000256" key="5">
    <source>
        <dbReference type="ARBA" id="ARBA00023136"/>
    </source>
</evidence>
<evidence type="ECO:0000256" key="8">
    <source>
        <dbReference type="SAM" id="SignalP"/>
    </source>
</evidence>
<keyword evidence="2 7" id="KW-0812">Transmembrane</keyword>
<dbReference type="PROSITE" id="PS51781">
    <property type="entry name" value="SH3B"/>
    <property type="match status" value="1"/>
</dbReference>
<accession>A0A1S6HX56</accession>
<gene>
    <name evidence="10" type="ORF">Sps_05021</name>
</gene>
<keyword evidence="4 7" id="KW-1133">Transmembrane helix</keyword>
<dbReference type="Proteomes" id="UP000189545">
    <property type="component" value="Chromosome"/>
</dbReference>
<evidence type="ECO:0000256" key="3">
    <source>
        <dbReference type="ARBA" id="ARBA00022729"/>
    </source>
</evidence>
<feature type="signal peptide" evidence="8">
    <location>
        <begin position="1"/>
        <end position="19"/>
    </location>
</feature>
<keyword evidence="11" id="KW-1185">Reference proteome</keyword>
<dbReference type="STRING" id="225848.Sps_05021"/>
<feature type="transmembrane region" description="Helical" evidence="7">
    <location>
        <begin position="159"/>
        <end position="180"/>
    </location>
</feature>
<dbReference type="Pfam" id="PF08239">
    <property type="entry name" value="SH3_3"/>
    <property type="match status" value="1"/>
</dbReference>
<dbReference type="NCBIfam" id="TIGR04211">
    <property type="entry name" value="SH3_and_anchor"/>
    <property type="match status" value="1"/>
</dbReference>
<evidence type="ECO:0000313" key="11">
    <source>
        <dbReference type="Proteomes" id="UP000189545"/>
    </source>
</evidence>
<dbReference type="PIRSF" id="PIRSF006158">
    <property type="entry name" value="UCP006158_SH3"/>
    <property type="match status" value="1"/>
</dbReference>
<evidence type="ECO:0000259" key="9">
    <source>
        <dbReference type="PROSITE" id="PS51781"/>
    </source>
</evidence>
<dbReference type="OrthoDB" id="9790951at2"/>
<evidence type="ECO:0000256" key="6">
    <source>
        <dbReference type="SAM" id="Coils"/>
    </source>
</evidence>
<sequence length="191" mass="21257">MLRFFALVGLLLLSPSLLAAGQAGYISDKVYLYLHGGPGTQFRILGSVEAGQAISLLGETQGDYTKIIDHKGREGWVEATMVTRQKSFREQLPEVQAELIKTKSELEQALSSSDNNAEQLSQLKSDLSRAQRDLAKASSERDNATSKLANIEKNERFQMWQEGGIIAAIGLLIGVILVYLPRPRRKQKNRW</sequence>
<feature type="domain" description="SH3b" evidence="9">
    <location>
        <begin position="21"/>
        <end position="86"/>
    </location>
</feature>
<reference evidence="10 11" key="1">
    <citation type="submission" date="2016-03" db="EMBL/GenBank/DDBJ databases">
        <title>Complete genome sequence of Shewanella psychrophila WP2, a deep sea bacterium isolated from west Pacific sediment.</title>
        <authorList>
            <person name="Xu G."/>
            <person name="Jian H."/>
        </authorList>
    </citation>
    <scope>NUCLEOTIDE SEQUENCE [LARGE SCALE GENOMIC DNA]</scope>
    <source>
        <strain evidence="10 11">WP2</strain>
    </source>
</reference>
<evidence type="ECO:0000313" key="10">
    <source>
        <dbReference type="EMBL" id="AQS40099.1"/>
    </source>
</evidence>
<comment type="subcellular location">
    <subcellularLocation>
        <location evidence="1">Membrane</location>
        <topology evidence="1">Single-pass membrane protein</topology>
    </subcellularLocation>
</comment>
<name>A0A1S6HX56_9GAMM</name>
<dbReference type="GO" id="GO:0016020">
    <property type="term" value="C:membrane"/>
    <property type="evidence" value="ECO:0007669"/>
    <property type="project" value="UniProtKB-SubCell"/>
</dbReference>
<keyword evidence="3 8" id="KW-0732">Signal</keyword>
<dbReference type="EMBL" id="CP014782">
    <property type="protein sequence ID" value="AQS40099.1"/>
    <property type="molecule type" value="Genomic_DNA"/>
</dbReference>
<dbReference type="Gene3D" id="2.30.30.40">
    <property type="entry name" value="SH3 Domains"/>
    <property type="match status" value="1"/>
</dbReference>
<organism evidence="10 11">
    <name type="scientific">Shewanella psychrophila</name>
    <dbReference type="NCBI Taxonomy" id="225848"/>
    <lineage>
        <taxon>Bacteria</taxon>
        <taxon>Pseudomonadati</taxon>
        <taxon>Pseudomonadota</taxon>
        <taxon>Gammaproteobacteria</taxon>
        <taxon>Alteromonadales</taxon>
        <taxon>Shewanellaceae</taxon>
        <taxon>Shewanella</taxon>
    </lineage>
</organism>
<dbReference type="AlphaFoldDB" id="A0A1S6HX56"/>
<evidence type="ECO:0000256" key="1">
    <source>
        <dbReference type="ARBA" id="ARBA00004167"/>
    </source>
</evidence>
<evidence type="ECO:0000256" key="7">
    <source>
        <dbReference type="SAM" id="Phobius"/>
    </source>
</evidence>
<evidence type="ECO:0000256" key="2">
    <source>
        <dbReference type="ARBA" id="ARBA00022692"/>
    </source>
</evidence>
<keyword evidence="5 7" id="KW-0472">Membrane</keyword>
<proteinExistence type="predicted"/>
<dbReference type="SMART" id="SM00287">
    <property type="entry name" value="SH3b"/>
    <property type="match status" value="1"/>
</dbReference>
<dbReference type="RefSeq" id="WP_077754932.1">
    <property type="nucleotide sequence ID" value="NZ_CP014782.1"/>
</dbReference>
<protein>
    <submittedName>
        <fullName evidence="10">SH3 domain protein</fullName>
    </submittedName>
</protein>
<dbReference type="KEGG" id="spsw:Sps_05021"/>
<feature type="coiled-coil region" evidence="6">
    <location>
        <begin position="103"/>
        <end position="154"/>
    </location>
</feature>
<dbReference type="InterPro" id="IPR016476">
    <property type="entry name" value="SH3_dom_pro"/>
</dbReference>
<dbReference type="InterPro" id="IPR003646">
    <property type="entry name" value="SH3-like_bac-type"/>
</dbReference>
<evidence type="ECO:0000256" key="4">
    <source>
        <dbReference type="ARBA" id="ARBA00022989"/>
    </source>
</evidence>
<keyword evidence="6" id="KW-0175">Coiled coil</keyword>